<reference evidence="2 3" key="1">
    <citation type="journal article" date="2014" name="Agronomy (Basel)">
        <title>A Draft Genome Sequence for Ensete ventricosum, the Drought-Tolerant Tree Against Hunger.</title>
        <authorList>
            <person name="Harrison J."/>
            <person name="Moore K.A."/>
            <person name="Paszkiewicz K."/>
            <person name="Jones T."/>
            <person name="Grant M."/>
            <person name="Ambacheew D."/>
            <person name="Muzemil S."/>
            <person name="Studholme D.J."/>
        </authorList>
    </citation>
    <scope>NUCLEOTIDE SEQUENCE [LARGE SCALE GENOMIC DNA]</scope>
</reference>
<proteinExistence type="predicted"/>
<feature type="compositionally biased region" description="Basic and acidic residues" evidence="1">
    <location>
        <begin position="103"/>
        <end position="129"/>
    </location>
</feature>
<feature type="region of interest" description="Disordered" evidence="1">
    <location>
        <begin position="72"/>
        <end position="91"/>
    </location>
</feature>
<sequence length="162" mass="17949">MGGPVNLSSRFRRAVISNATREGGSTAKGRVEATVRGEGQGIDHPIKKAVFQLRWDQQRPLVLKMLWPRRSESAVPEAEERGRNALVIGSGDDEIESDVTLWRSDRRQQRGDGDRPLKKEEKRPGEVVEKQGGLTLGRRLGAINNDGYGSRELVIISPKAPE</sequence>
<organism evidence="2 3">
    <name type="scientific">Ensete ventricosum</name>
    <name type="common">Abyssinian banana</name>
    <name type="synonym">Musa ensete</name>
    <dbReference type="NCBI Taxonomy" id="4639"/>
    <lineage>
        <taxon>Eukaryota</taxon>
        <taxon>Viridiplantae</taxon>
        <taxon>Streptophyta</taxon>
        <taxon>Embryophyta</taxon>
        <taxon>Tracheophyta</taxon>
        <taxon>Spermatophyta</taxon>
        <taxon>Magnoliopsida</taxon>
        <taxon>Liliopsida</taxon>
        <taxon>Zingiberales</taxon>
        <taxon>Musaceae</taxon>
        <taxon>Ensete</taxon>
    </lineage>
</organism>
<evidence type="ECO:0000313" key="3">
    <source>
        <dbReference type="Proteomes" id="UP000287651"/>
    </source>
</evidence>
<gene>
    <name evidence="2" type="ORF">B296_00042914</name>
</gene>
<dbReference type="Proteomes" id="UP000287651">
    <property type="component" value="Unassembled WGS sequence"/>
</dbReference>
<name>A0A426YTR5_ENSVE</name>
<accession>A0A426YTR5</accession>
<evidence type="ECO:0000313" key="2">
    <source>
        <dbReference type="EMBL" id="RRT55061.1"/>
    </source>
</evidence>
<evidence type="ECO:0000256" key="1">
    <source>
        <dbReference type="SAM" id="MobiDB-lite"/>
    </source>
</evidence>
<feature type="region of interest" description="Disordered" evidence="1">
    <location>
        <begin position="98"/>
        <end position="133"/>
    </location>
</feature>
<dbReference type="AlphaFoldDB" id="A0A426YTR5"/>
<dbReference type="EMBL" id="AMZH03010268">
    <property type="protein sequence ID" value="RRT55061.1"/>
    <property type="molecule type" value="Genomic_DNA"/>
</dbReference>
<protein>
    <submittedName>
        <fullName evidence="2">Uncharacterized protein</fullName>
    </submittedName>
</protein>
<comment type="caution">
    <text evidence="2">The sequence shown here is derived from an EMBL/GenBank/DDBJ whole genome shotgun (WGS) entry which is preliminary data.</text>
</comment>